<dbReference type="NCBIfam" id="TIGR01214">
    <property type="entry name" value="rmlD"/>
    <property type="match status" value="1"/>
</dbReference>
<organism evidence="4 5">
    <name type="scientific">Hoyosella altamirensis</name>
    <dbReference type="NCBI Taxonomy" id="616997"/>
    <lineage>
        <taxon>Bacteria</taxon>
        <taxon>Bacillati</taxon>
        <taxon>Actinomycetota</taxon>
        <taxon>Actinomycetes</taxon>
        <taxon>Mycobacteriales</taxon>
        <taxon>Hoyosellaceae</taxon>
        <taxon>Hoyosella</taxon>
    </lineage>
</organism>
<dbReference type="InterPro" id="IPR029903">
    <property type="entry name" value="RmlD-like-bd"/>
</dbReference>
<evidence type="ECO:0000256" key="1">
    <source>
        <dbReference type="ARBA" id="ARBA00010944"/>
    </source>
</evidence>
<dbReference type="InterPro" id="IPR036291">
    <property type="entry name" value="NAD(P)-bd_dom_sf"/>
</dbReference>
<dbReference type="InterPro" id="IPR005913">
    <property type="entry name" value="dTDP_dehydrorham_reduct"/>
</dbReference>
<dbReference type="EC" id="1.1.1.133" evidence="2"/>
<keyword evidence="2 4" id="KW-0560">Oxidoreductase</keyword>
<comment type="pathway">
    <text evidence="2">Carbohydrate biosynthesis; dTDP-L-rhamnose biosynthesis.</text>
</comment>
<dbReference type="CDD" id="cd05254">
    <property type="entry name" value="dTDP_HR_like_SDR_e"/>
    <property type="match status" value="1"/>
</dbReference>
<comment type="function">
    <text evidence="2">Catalyzes the reduction of dTDP-6-deoxy-L-lyxo-4-hexulose to yield dTDP-L-rhamnose.</text>
</comment>
<comment type="similarity">
    <text evidence="1 2">Belongs to the dTDP-4-dehydrorhamnose reductase family.</text>
</comment>
<name>A0A839RGT5_9ACTN</name>
<feature type="domain" description="RmlD-like substrate binding" evidence="3">
    <location>
        <begin position="1"/>
        <end position="281"/>
    </location>
</feature>
<comment type="caution">
    <text evidence="4">The sequence shown here is derived from an EMBL/GenBank/DDBJ whole genome shotgun (WGS) entry which is preliminary data.</text>
</comment>
<dbReference type="GO" id="GO:0005829">
    <property type="term" value="C:cytosol"/>
    <property type="evidence" value="ECO:0007669"/>
    <property type="project" value="TreeGrafter"/>
</dbReference>
<proteinExistence type="inferred from homology"/>
<reference evidence="4 5" key="1">
    <citation type="submission" date="2020-08" db="EMBL/GenBank/DDBJ databases">
        <title>Sequencing the genomes of 1000 actinobacteria strains.</title>
        <authorList>
            <person name="Klenk H.-P."/>
        </authorList>
    </citation>
    <scope>NUCLEOTIDE SEQUENCE [LARGE SCALE GENOMIC DNA]</scope>
    <source>
        <strain evidence="4 5">DSM 45258</strain>
    </source>
</reference>
<dbReference type="PANTHER" id="PTHR10491:SF4">
    <property type="entry name" value="METHIONINE ADENOSYLTRANSFERASE 2 SUBUNIT BETA"/>
    <property type="match status" value="1"/>
</dbReference>
<keyword evidence="2" id="KW-0521">NADP</keyword>
<dbReference type="RefSeq" id="WP_064440649.1">
    <property type="nucleotide sequence ID" value="NZ_BDDI01000009.1"/>
</dbReference>
<evidence type="ECO:0000256" key="2">
    <source>
        <dbReference type="RuleBase" id="RU364082"/>
    </source>
</evidence>
<dbReference type="SUPFAM" id="SSF51735">
    <property type="entry name" value="NAD(P)-binding Rossmann-fold domains"/>
    <property type="match status" value="1"/>
</dbReference>
<dbReference type="GO" id="GO:0019305">
    <property type="term" value="P:dTDP-rhamnose biosynthetic process"/>
    <property type="evidence" value="ECO:0007669"/>
    <property type="project" value="UniProtKB-UniPathway"/>
</dbReference>
<keyword evidence="5" id="KW-1185">Reference proteome</keyword>
<dbReference type="AlphaFoldDB" id="A0A839RGT5"/>
<sequence>MRILVTGARGQVGRQIVQRGATTGLDVVGMSSNELDITAEASVHSVLGDVRPDVVINCAAYTAVDKAELEHRRAADINERGAGNIAAACHATGAHLIHVSTDYVFGGDAMEPYEIDAPKNPRTVYGRTKLAGEVAVHALAPTSQIVRTSWVFTGIGSDFVATMQRLESEREFLNVVDDQVGSPTYAADLAEGLLRLAATAQSRTVTTLHAANSGLATWYQLARAVFEEIGADPDRIRPCTTDEFPRPAPRPRYSVLSDRAWREAGLEPLRPWRDALHAALAVHSAQ</sequence>
<evidence type="ECO:0000313" key="4">
    <source>
        <dbReference type="EMBL" id="MBB3035620.1"/>
    </source>
</evidence>
<dbReference type="Gene3D" id="3.40.50.720">
    <property type="entry name" value="NAD(P)-binding Rossmann-like Domain"/>
    <property type="match status" value="1"/>
</dbReference>
<accession>A0A839RGT5</accession>
<dbReference type="EMBL" id="JACHWS010000001">
    <property type="protein sequence ID" value="MBB3035620.1"/>
    <property type="molecule type" value="Genomic_DNA"/>
</dbReference>
<dbReference type="Gene3D" id="3.90.25.10">
    <property type="entry name" value="UDP-galactose 4-epimerase, domain 1"/>
    <property type="match status" value="1"/>
</dbReference>
<dbReference type="Pfam" id="PF04321">
    <property type="entry name" value="RmlD_sub_bind"/>
    <property type="match status" value="1"/>
</dbReference>
<dbReference type="GO" id="GO:0008831">
    <property type="term" value="F:dTDP-4-dehydrorhamnose reductase activity"/>
    <property type="evidence" value="ECO:0007669"/>
    <property type="project" value="UniProtKB-EC"/>
</dbReference>
<evidence type="ECO:0000259" key="3">
    <source>
        <dbReference type="Pfam" id="PF04321"/>
    </source>
</evidence>
<protein>
    <recommendedName>
        <fullName evidence="2">dTDP-4-dehydrorhamnose reductase</fullName>
        <ecNumber evidence="2">1.1.1.133</ecNumber>
    </recommendedName>
</protein>
<dbReference type="UniPathway" id="UPA00124"/>
<dbReference type="Proteomes" id="UP000567922">
    <property type="component" value="Unassembled WGS sequence"/>
</dbReference>
<dbReference type="PANTHER" id="PTHR10491">
    <property type="entry name" value="DTDP-4-DEHYDRORHAMNOSE REDUCTASE"/>
    <property type="match status" value="1"/>
</dbReference>
<evidence type="ECO:0000313" key="5">
    <source>
        <dbReference type="Proteomes" id="UP000567922"/>
    </source>
</evidence>
<gene>
    <name evidence="4" type="ORF">FHU29_000054</name>
</gene>
<dbReference type="OrthoDB" id="9803892at2"/>